<evidence type="ECO:0000256" key="2">
    <source>
        <dbReference type="RuleBase" id="RU004439"/>
    </source>
</evidence>
<dbReference type="InterPro" id="IPR050208">
    <property type="entry name" value="MHC_class-I_related"/>
</dbReference>
<evidence type="ECO:0000313" key="4">
    <source>
        <dbReference type="EMBL" id="KAG5264904.1"/>
    </source>
</evidence>
<protein>
    <recommendedName>
        <fullName evidence="3">MHC class I-like antigen recognition-like domain-containing protein</fullName>
    </recommendedName>
</protein>
<dbReference type="GO" id="GO:0005615">
    <property type="term" value="C:extracellular space"/>
    <property type="evidence" value="ECO:0007669"/>
    <property type="project" value="TreeGrafter"/>
</dbReference>
<dbReference type="PANTHER" id="PTHR16675">
    <property type="entry name" value="MHC CLASS I-RELATED"/>
    <property type="match status" value="1"/>
</dbReference>
<sequence>MYGCEWDDVTEATKAFQQDGYDGEDFLSLDLENMRYIAPVPQALLTKQKYDRNKAMMENDKHYFTQTCVEWLKKYVQYGSSTLGRKVRPEVSLLKKGLCSGVLCYWFLP</sequence>
<reference evidence="4" key="1">
    <citation type="submission" date="2020-10" db="EMBL/GenBank/DDBJ databases">
        <title>Chromosome-scale genome assembly of the Allis shad, Alosa alosa.</title>
        <authorList>
            <person name="Margot Z."/>
            <person name="Christophe K."/>
            <person name="Cabau C."/>
            <person name="Louis A."/>
            <person name="Berthelot C."/>
            <person name="Parey E."/>
            <person name="Roest Crollius H."/>
            <person name="Montfort J."/>
            <person name="Robinson-Rechavi M."/>
            <person name="Bucao C."/>
            <person name="Bouchez O."/>
            <person name="Gislard M."/>
            <person name="Lluch J."/>
            <person name="Milhes M."/>
            <person name="Lampietro C."/>
            <person name="Lopez Roques C."/>
            <person name="Donnadieu C."/>
            <person name="Braasch I."/>
            <person name="Desvignes T."/>
            <person name="Postlethwait J."/>
            <person name="Bobe J."/>
            <person name="Guiguen Y."/>
        </authorList>
    </citation>
    <scope>NUCLEOTIDE SEQUENCE</scope>
    <source>
        <strain evidence="4">M-15738</strain>
        <tissue evidence="4">Blood</tissue>
    </source>
</reference>
<dbReference type="SUPFAM" id="SSF54452">
    <property type="entry name" value="MHC antigen-recognition domain"/>
    <property type="match status" value="1"/>
</dbReference>
<organism evidence="4 5">
    <name type="scientific">Alosa alosa</name>
    <name type="common">allis shad</name>
    <dbReference type="NCBI Taxonomy" id="278164"/>
    <lineage>
        <taxon>Eukaryota</taxon>
        <taxon>Metazoa</taxon>
        <taxon>Chordata</taxon>
        <taxon>Craniata</taxon>
        <taxon>Vertebrata</taxon>
        <taxon>Euteleostomi</taxon>
        <taxon>Actinopterygii</taxon>
        <taxon>Neopterygii</taxon>
        <taxon>Teleostei</taxon>
        <taxon>Clupei</taxon>
        <taxon>Clupeiformes</taxon>
        <taxon>Clupeoidei</taxon>
        <taxon>Clupeidae</taxon>
        <taxon>Alosa</taxon>
    </lineage>
</organism>
<dbReference type="GO" id="GO:0009897">
    <property type="term" value="C:external side of plasma membrane"/>
    <property type="evidence" value="ECO:0007669"/>
    <property type="project" value="TreeGrafter"/>
</dbReference>
<evidence type="ECO:0000259" key="3">
    <source>
        <dbReference type="Pfam" id="PF00129"/>
    </source>
</evidence>
<dbReference type="Gene3D" id="3.30.500.10">
    <property type="entry name" value="MHC class I-like antigen recognition-like"/>
    <property type="match status" value="1"/>
</dbReference>
<accession>A0AAV6FPV1</accession>
<dbReference type="GO" id="GO:0006955">
    <property type="term" value="P:immune response"/>
    <property type="evidence" value="ECO:0007669"/>
    <property type="project" value="TreeGrafter"/>
</dbReference>
<name>A0AAV6FPV1_9TELE</name>
<evidence type="ECO:0000313" key="5">
    <source>
        <dbReference type="Proteomes" id="UP000823561"/>
    </source>
</evidence>
<dbReference type="PANTHER" id="PTHR16675:SF237">
    <property type="entry name" value="MHC CLASS I ANTIGEN TRANSCRIPT VARIANT 1-RELATED"/>
    <property type="match status" value="1"/>
</dbReference>
<keyword evidence="5" id="KW-1185">Reference proteome</keyword>
<feature type="domain" description="MHC class I-like antigen recognition-like" evidence="3">
    <location>
        <begin position="1"/>
        <end position="83"/>
    </location>
</feature>
<dbReference type="AlphaFoldDB" id="A0AAV6FPV1"/>
<dbReference type="EMBL" id="JADWDJ010000020">
    <property type="protein sequence ID" value="KAG5264904.1"/>
    <property type="molecule type" value="Genomic_DNA"/>
</dbReference>
<comment type="similarity">
    <text evidence="2">Belongs to the MHC class I family.</text>
</comment>
<dbReference type="InterPro" id="IPR037055">
    <property type="entry name" value="MHC_I-like_Ag-recog_sf"/>
</dbReference>
<dbReference type="InterPro" id="IPR011161">
    <property type="entry name" value="MHC_I-like_Ag-recog"/>
</dbReference>
<dbReference type="PRINTS" id="PR01638">
    <property type="entry name" value="MHCCLASSI"/>
</dbReference>
<comment type="caution">
    <text evidence="4">The sequence shown here is derived from an EMBL/GenBank/DDBJ whole genome shotgun (WGS) entry which is preliminary data.</text>
</comment>
<dbReference type="InterPro" id="IPR001039">
    <property type="entry name" value="MHC_I_a_a1/a2"/>
</dbReference>
<dbReference type="InterPro" id="IPR011162">
    <property type="entry name" value="MHC_I/II-like_Ag-recog"/>
</dbReference>
<evidence type="ECO:0000256" key="1">
    <source>
        <dbReference type="ARBA" id="ARBA00023180"/>
    </source>
</evidence>
<gene>
    <name evidence="4" type="ORF">AALO_G00259300</name>
</gene>
<keyword evidence="1" id="KW-0325">Glycoprotein</keyword>
<dbReference type="Proteomes" id="UP000823561">
    <property type="component" value="Chromosome 20"/>
</dbReference>
<proteinExistence type="inferred from homology"/>
<dbReference type="Pfam" id="PF00129">
    <property type="entry name" value="MHC_I"/>
    <property type="match status" value="1"/>
</dbReference>